<evidence type="ECO:0008006" key="2">
    <source>
        <dbReference type="Google" id="ProtNLM"/>
    </source>
</evidence>
<protein>
    <recommendedName>
        <fullName evidence="2">Restriction alleviation protein, Lar family</fullName>
    </recommendedName>
</protein>
<accession>A0A0F9E080</accession>
<proteinExistence type="predicted"/>
<name>A0A0F9E080_9ZZZZ</name>
<comment type="caution">
    <text evidence="1">The sequence shown here is derived from an EMBL/GenBank/DDBJ whole genome shotgun (WGS) entry which is preliminary data.</text>
</comment>
<evidence type="ECO:0000313" key="1">
    <source>
        <dbReference type="EMBL" id="KKL23316.1"/>
    </source>
</evidence>
<sequence>MKESKLKNCPFCGGEAKCHTRTKFPEGFTHIECENKCLEKCDSSYYSKEEAIKAWNVRKGEK</sequence>
<gene>
    <name evidence="1" type="ORF">LCGC14_2426610</name>
</gene>
<reference evidence="1" key="1">
    <citation type="journal article" date="2015" name="Nature">
        <title>Complex archaea that bridge the gap between prokaryotes and eukaryotes.</title>
        <authorList>
            <person name="Spang A."/>
            <person name="Saw J.H."/>
            <person name="Jorgensen S.L."/>
            <person name="Zaremba-Niedzwiedzka K."/>
            <person name="Martijn J."/>
            <person name="Lind A.E."/>
            <person name="van Eijk R."/>
            <person name="Schleper C."/>
            <person name="Guy L."/>
            <person name="Ettema T.J."/>
        </authorList>
    </citation>
    <scope>NUCLEOTIDE SEQUENCE</scope>
</reference>
<organism evidence="1">
    <name type="scientific">marine sediment metagenome</name>
    <dbReference type="NCBI Taxonomy" id="412755"/>
    <lineage>
        <taxon>unclassified sequences</taxon>
        <taxon>metagenomes</taxon>
        <taxon>ecological metagenomes</taxon>
    </lineage>
</organism>
<dbReference type="Pfam" id="PF14354">
    <property type="entry name" value="Lar_restr_allev"/>
    <property type="match status" value="1"/>
</dbReference>
<dbReference type="AlphaFoldDB" id="A0A0F9E080"/>
<dbReference type="EMBL" id="LAZR01037019">
    <property type="protein sequence ID" value="KKL23316.1"/>
    <property type="molecule type" value="Genomic_DNA"/>
</dbReference>